<organism evidence="21 22">
    <name type="scientific">Cladobotryum mycophilum</name>
    <dbReference type="NCBI Taxonomy" id="491253"/>
    <lineage>
        <taxon>Eukaryota</taxon>
        <taxon>Fungi</taxon>
        <taxon>Dikarya</taxon>
        <taxon>Ascomycota</taxon>
        <taxon>Pezizomycotina</taxon>
        <taxon>Sordariomycetes</taxon>
        <taxon>Hypocreomycetidae</taxon>
        <taxon>Hypocreales</taxon>
        <taxon>Hypocreaceae</taxon>
        <taxon>Cladobotryum</taxon>
    </lineage>
</organism>
<keyword evidence="8" id="KW-0443">Lipid metabolism</keyword>
<dbReference type="Pfam" id="PF02786">
    <property type="entry name" value="CPSase_L_D2"/>
    <property type="match status" value="1"/>
</dbReference>
<evidence type="ECO:0000256" key="1">
    <source>
        <dbReference type="ARBA" id="ARBA00001953"/>
    </source>
</evidence>
<feature type="compositionally biased region" description="Polar residues" evidence="15">
    <location>
        <begin position="1152"/>
        <end position="1162"/>
    </location>
</feature>
<dbReference type="Gene3D" id="3.40.50.20">
    <property type="match status" value="1"/>
</dbReference>
<keyword evidence="22" id="KW-1185">Reference proteome</keyword>
<feature type="domain" description="CoA carboxyltransferase N-terminal" evidence="19">
    <location>
        <begin position="1523"/>
        <end position="1861"/>
    </location>
</feature>
<dbReference type="Pfam" id="PF02785">
    <property type="entry name" value="Biotin_carb_C"/>
    <property type="match status" value="1"/>
</dbReference>
<comment type="pathway">
    <text evidence="2">Lipid metabolism; malonyl-CoA biosynthesis; malonyl-CoA from acetyl-CoA: step 1/1.</text>
</comment>
<dbReference type="Pfam" id="PF21385">
    <property type="entry name" value="ACCA_BT"/>
    <property type="match status" value="1"/>
</dbReference>
<evidence type="ECO:0000256" key="3">
    <source>
        <dbReference type="ARBA" id="ARBA00022516"/>
    </source>
</evidence>
<evidence type="ECO:0000259" key="16">
    <source>
        <dbReference type="PROSITE" id="PS50968"/>
    </source>
</evidence>
<evidence type="ECO:0000256" key="5">
    <source>
        <dbReference type="ARBA" id="ARBA00022741"/>
    </source>
</evidence>
<proteinExistence type="predicted"/>
<evidence type="ECO:0000256" key="15">
    <source>
        <dbReference type="SAM" id="MobiDB-lite"/>
    </source>
</evidence>
<comment type="caution">
    <text evidence="21">The sequence shown here is derived from an EMBL/GenBank/DDBJ whole genome shotgun (WGS) entry which is preliminary data.</text>
</comment>
<dbReference type="Gene3D" id="2.40.50.100">
    <property type="match status" value="1"/>
</dbReference>
<dbReference type="InterPro" id="IPR000089">
    <property type="entry name" value="Biotin_lipoyl"/>
</dbReference>
<dbReference type="SUPFAM" id="SSF51230">
    <property type="entry name" value="Single hybrid motif"/>
    <property type="match status" value="1"/>
</dbReference>
<dbReference type="PANTHER" id="PTHR45728:SF3">
    <property type="entry name" value="ACETYL-COA CARBOXYLASE"/>
    <property type="match status" value="1"/>
</dbReference>
<dbReference type="InterPro" id="IPR011054">
    <property type="entry name" value="Rudment_hybrid_motif"/>
</dbReference>
<dbReference type="Proteomes" id="UP001338125">
    <property type="component" value="Unassembled WGS sequence"/>
</dbReference>
<dbReference type="PROSITE" id="PS00866">
    <property type="entry name" value="CPSASE_1"/>
    <property type="match status" value="1"/>
</dbReference>
<keyword evidence="9" id="KW-0275">Fatty acid biosynthesis</keyword>
<keyword evidence="4" id="KW-0436">Ligase</keyword>
<keyword evidence="6" id="KW-0276">Fatty acid metabolism</keyword>
<dbReference type="Pfam" id="PF08326">
    <property type="entry name" value="ACC_central"/>
    <property type="match status" value="1"/>
</dbReference>
<dbReference type="PROSITE" id="PS50979">
    <property type="entry name" value="BC"/>
    <property type="match status" value="1"/>
</dbReference>
<keyword evidence="10" id="KW-0092">Biotin</keyword>
<dbReference type="InterPro" id="IPR013815">
    <property type="entry name" value="ATP_grasp_subdomain_1"/>
</dbReference>
<dbReference type="InterPro" id="IPR005479">
    <property type="entry name" value="CPAse_ATP-bd"/>
</dbReference>
<dbReference type="SUPFAM" id="SSF51246">
    <property type="entry name" value="Rudiment single hybrid motif"/>
    <property type="match status" value="1"/>
</dbReference>
<dbReference type="SUPFAM" id="SSF52096">
    <property type="entry name" value="ClpP/crotonase"/>
    <property type="match status" value="2"/>
</dbReference>
<dbReference type="InterPro" id="IPR049074">
    <property type="entry name" value="ACCA_BT"/>
</dbReference>
<feature type="domain" description="Lipoyl-binding" evidence="16">
    <location>
        <begin position="694"/>
        <end position="768"/>
    </location>
</feature>
<dbReference type="InterPro" id="IPR013537">
    <property type="entry name" value="AcCoA_COase_cen"/>
</dbReference>
<evidence type="ECO:0000256" key="12">
    <source>
        <dbReference type="ARBA" id="ARBA00048065"/>
    </source>
</evidence>
<name>A0ABR0SBZ1_9HYPO</name>
<dbReference type="PROSITE" id="PS00188">
    <property type="entry name" value="BIOTIN"/>
    <property type="match status" value="1"/>
</dbReference>
<evidence type="ECO:0000259" key="17">
    <source>
        <dbReference type="PROSITE" id="PS50975"/>
    </source>
</evidence>
<dbReference type="InterPro" id="IPR001882">
    <property type="entry name" value="Biotin_BS"/>
</dbReference>
<evidence type="ECO:0000313" key="22">
    <source>
        <dbReference type="Proteomes" id="UP001338125"/>
    </source>
</evidence>
<dbReference type="PROSITE" id="PS50975">
    <property type="entry name" value="ATP_GRASP"/>
    <property type="match status" value="1"/>
</dbReference>
<evidence type="ECO:0000256" key="4">
    <source>
        <dbReference type="ARBA" id="ARBA00022598"/>
    </source>
</evidence>
<dbReference type="Gene3D" id="3.30.1490.20">
    <property type="entry name" value="ATP-grasp fold, A domain"/>
    <property type="match status" value="1"/>
</dbReference>
<dbReference type="Pfam" id="PF00364">
    <property type="entry name" value="Biotin_lipoyl"/>
    <property type="match status" value="1"/>
</dbReference>
<sequence>MTEITNGTANGRTVPQTNGEATFAEKHNLADHFIGGNKLENAPASKVKDFVAAHDGHTVITNVLIANNGIAAVKEIRSVRKWAYETFGDERAIHFTVMATPEDLQANADYIRMADHYVEVPGGTNNHNYANVELIVDIAERMNVHAVWAGWGHASENPKLPESLAASPKKIVFIGPPGSAMRSLGDKISSTIVAQHAKVPCIPWSGTGVDEVKLDDNGIVTVADDVYAKGCVSSWQEGLEKAKEIGFPVMIKASEGGGGKGIRKADGEEDFEALYKAAASEIPGSPIFIMKLAGNARHLEVQLLADQYGNNISLFGRDCSVQRRHQKIIEEAPVTIAKAHTFKAMEEAAVRLGQLVGYVSAGTVEYLYSHADDKFYFLELNPRLQVEHPTTEMVSGVNLPAAQLQIAMGLPLYRIRDIRLLYGVDPRTSSEIDFDFKLEGTAESQRRPQPKGHCTACRITSEDPGEGFKPSNGVMHELNFRSSSNVWGYFSVAAQGGIHSFSDSQFGHIFAYGENRQASRKHMVIALKELSIRGDFRTTVEYLIKLLETEAFEDNTISTGWLDELISKRLTAERPDTMLAVVCGAVTKAHVASEACLTEFRSGLEKGQVPSKEILKTVFNVDFIYEGFRYKFTATRASADSYHLFINGSKCSIGVRALSDGGLLVLLDGHSHNVYWKEEVGATRLSVDSKTCLLEQENDPTQLRTPSPGKLVKYSVENGTHIKAGQAFAEVEVMKMYMPLVAQEDGIVQLIKQPGATLEAGDILGILALDDPSRVKQAQAFVGQLPIYGDPVVVGSKPAQRFSARYNTLNNILQGYDNSVIMATTLKELIDVLRDPELPYSEFNTQFAALHARMPQKLDSQFTQIVDRAKSRGVEFPSKALSKAFTKFLEDNVAPGDDDLLKSTLAPLTQILDSYADGQKVRELNVINELIQNFVEVESLFQGQVQEDSVVLKLRDQNKESMPKVVQTVLSHSRVSSKNSLILAILEEFRPNKPNVGNISKYLRDSLRKLTELSSRATSKVSLKAREIMIQCSLPSLEERTSQMEHILRSSVVESRYGESGWDHREPNLDIIKEVVDSKYTVFDVLTLFFAHEDPWVSLASLEVYVRRAYRAYNLKEIEYHNDETETPQYVSWDFQLRKIGQTEFGLPTRSAVPSTPGTPSGQEPGVKRVYSISDMTYLQSKWEDEPTRKGVIVPCKYIDEAEELLQKALETLAFSNKQKKTSNNPTLLADLSGKRKPFAALKKDLKKDDDELSAVINVAVRDSETSDDQETLARIQSIVQLFKGELLLRGVRRITFICGHSDGSYPGYYTFRGPEYEEDDSIRHSEPALAFQLELARLANFRIKPVFTENKNIHVYEAIGKTVDTDKRYFTRAVIRPGRLRDEIPTAEYLISEADRVINDIFDALEIIGNNNSDLNHIFMNFTPVFQLDPAAVEQSLQGFLDRFGARAWRLRVAQVEIRIVCTDPKTGIPYPLRVTITNTSGYVVDVDLYAERKSEKGDWVFHSIGGTKEKGPMHLLSVSTPYATKNWLQPKRYKAHLMGTQFVYDFPELFRQAIQNSWSKAVKQQPALAAQQPKAGECISFTELVLDDKDNLEEVNREPGTNSCGMVGWIFRAKTPEYPMGRRFIVVANDITYKIGSFGPKEDNFFHKCTELARKLGIPRIYLSANSGARLGLADELMPHFKVAWKNAERHEAGFHYLYLDETAKERFKDDVITEEVTEDGEKRHKIVTIIGQEDGLGVECLRGSGLIAGATSRAYNDIFTITLVTCRSVGIGAYLVRLGQRAVQIEGQPIILTGAPALNNLLGREVYTSNLQLGGTQIMYRNGVSHMTANDDFEGVSKIVEWMSFVPEKRNGPVPVSPSVDGWDRDIVYCPPQKQPYDVRWMIGGKQDDDGTFHSGLFDKDSFVEALGGWARTVVVGRARLGGIPMGVIGVETRTVENVTPADPANPDSIEQVSNEAGGVWYPNSAFKTAQAINDFNNGEQLPLMILANWRGFSGGQRDMYNEVLKYGSFIVDALVKYEQPIFVYIPPYGELRGGSWVVVDPTINPTAMEMYADTEARGGVLEPDGIVGIKYRKDKQLETMSRLDPTYAKLKKQLEDKNLTKEEADEVKKQVTAREKQLLPVYAQIAVQFADLHDRAGRMKAKGTIRDSLDWINARRFFYWRLRRRLNEEYILKRMASTVLSSQPQNTAKTAESRERNLQLLESWSGIVGWDQKDRDVAEWYENERKSIGEKVESLKVDKLAGELADVVRGNEKAGWKGVREVLRVMPVEEREALLKYLKE</sequence>
<feature type="domain" description="Biotin carboxylation" evidence="18">
    <location>
        <begin position="59"/>
        <end position="567"/>
    </location>
</feature>
<dbReference type="InterPro" id="IPR005481">
    <property type="entry name" value="BC-like_N"/>
</dbReference>
<evidence type="ECO:0000256" key="10">
    <source>
        <dbReference type="ARBA" id="ARBA00023267"/>
    </source>
</evidence>
<feature type="domain" description="CoA carboxyltransferase C-terminal" evidence="20">
    <location>
        <begin position="1865"/>
        <end position="2181"/>
    </location>
</feature>
<protein>
    <submittedName>
        <fullName evidence="21">Acetyl-CoA carboxylase</fullName>
    </submittedName>
</protein>
<dbReference type="PANTHER" id="PTHR45728">
    <property type="entry name" value="ACETYL-COA CARBOXYLASE, ISOFORM A"/>
    <property type="match status" value="1"/>
</dbReference>
<dbReference type="Gene3D" id="3.90.1770.10">
    <property type="entry name" value="PreATP-grasp domain"/>
    <property type="match status" value="1"/>
</dbReference>
<dbReference type="PROSITE" id="PS50989">
    <property type="entry name" value="COA_CT_CTER"/>
    <property type="match status" value="1"/>
</dbReference>
<feature type="domain" description="ATP-grasp" evidence="17">
    <location>
        <begin position="211"/>
        <end position="408"/>
    </location>
</feature>
<evidence type="ECO:0000256" key="9">
    <source>
        <dbReference type="ARBA" id="ARBA00023160"/>
    </source>
</evidence>
<dbReference type="Gene3D" id="2.40.460.10">
    <property type="entry name" value="Biotin dependent carboxylase carboxyltransferase"/>
    <property type="match status" value="1"/>
</dbReference>
<dbReference type="PROSITE" id="PS00867">
    <property type="entry name" value="CPSASE_2"/>
    <property type="match status" value="1"/>
</dbReference>
<comment type="catalytic activity">
    <reaction evidence="13">
        <text>N(6)-biotinyl-L-lysyl-[protein] + hydrogencarbonate + ATP = N(6)-carboxybiotinyl-L-lysyl-[protein] + ADP + phosphate + H(+)</text>
        <dbReference type="Rhea" id="RHEA:13501"/>
        <dbReference type="Rhea" id="RHEA-COMP:10505"/>
        <dbReference type="Rhea" id="RHEA-COMP:10506"/>
        <dbReference type="ChEBI" id="CHEBI:15378"/>
        <dbReference type="ChEBI" id="CHEBI:17544"/>
        <dbReference type="ChEBI" id="CHEBI:30616"/>
        <dbReference type="ChEBI" id="CHEBI:43474"/>
        <dbReference type="ChEBI" id="CHEBI:83144"/>
        <dbReference type="ChEBI" id="CHEBI:83145"/>
        <dbReference type="ChEBI" id="CHEBI:456216"/>
        <dbReference type="EC" id="6.3.4.14"/>
    </reaction>
</comment>
<dbReference type="EMBL" id="JAVFKD010000014">
    <property type="protein sequence ID" value="KAK5989679.1"/>
    <property type="molecule type" value="Genomic_DNA"/>
</dbReference>
<dbReference type="SUPFAM" id="SSF52440">
    <property type="entry name" value="PreATP-grasp domain"/>
    <property type="match status" value="1"/>
</dbReference>
<keyword evidence="5 14" id="KW-0547">Nucleotide-binding</keyword>
<dbReference type="PROSITE" id="PS50980">
    <property type="entry name" value="COA_CT_NTER"/>
    <property type="match status" value="1"/>
</dbReference>
<accession>A0ABR0SBZ1</accession>
<dbReference type="InterPro" id="IPR005482">
    <property type="entry name" value="Biotin_COase_C"/>
</dbReference>
<dbReference type="InterPro" id="IPR029045">
    <property type="entry name" value="ClpP/crotonase-like_dom_sf"/>
</dbReference>
<keyword evidence="3" id="KW-0444">Lipid biosynthesis</keyword>
<evidence type="ECO:0000259" key="19">
    <source>
        <dbReference type="PROSITE" id="PS50980"/>
    </source>
</evidence>
<evidence type="ECO:0000256" key="13">
    <source>
        <dbReference type="ARBA" id="ARBA00048600"/>
    </source>
</evidence>
<dbReference type="InterPro" id="IPR034733">
    <property type="entry name" value="AcCoA_carboxyl_beta"/>
</dbReference>
<keyword evidence="7 14" id="KW-0067">ATP-binding</keyword>
<evidence type="ECO:0000256" key="6">
    <source>
        <dbReference type="ARBA" id="ARBA00022832"/>
    </source>
</evidence>
<dbReference type="InterPro" id="IPR016185">
    <property type="entry name" value="PreATP-grasp_dom_sf"/>
</dbReference>
<dbReference type="PROSITE" id="PS50968">
    <property type="entry name" value="BIOTINYL_LIPOYL"/>
    <property type="match status" value="1"/>
</dbReference>
<dbReference type="Gene3D" id="3.90.226.10">
    <property type="entry name" value="2-enoyl-CoA Hydratase, Chain A, domain 1"/>
    <property type="match status" value="2"/>
</dbReference>
<evidence type="ECO:0000259" key="18">
    <source>
        <dbReference type="PROSITE" id="PS50979"/>
    </source>
</evidence>
<dbReference type="Pfam" id="PF00289">
    <property type="entry name" value="Biotin_carb_N"/>
    <property type="match status" value="1"/>
</dbReference>
<dbReference type="InterPro" id="IPR011762">
    <property type="entry name" value="COA_CT_N"/>
</dbReference>
<dbReference type="InterPro" id="IPR011763">
    <property type="entry name" value="COA_CT_C"/>
</dbReference>
<dbReference type="InterPro" id="IPR011764">
    <property type="entry name" value="Biotin_carboxylation_dom"/>
</dbReference>
<dbReference type="SMART" id="SM00878">
    <property type="entry name" value="Biotin_carb_C"/>
    <property type="match status" value="1"/>
</dbReference>
<dbReference type="Pfam" id="PF01039">
    <property type="entry name" value="Carboxyl_trans"/>
    <property type="match status" value="1"/>
</dbReference>
<dbReference type="SUPFAM" id="SSF56059">
    <property type="entry name" value="Glutathione synthetase ATP-binding domain-like"/>
    <property type="match status" value="1"/>
</dbReference>
<comment type="cofactor">
    <cofactor evidence="1">
        <name>biotin</name>
        <dbReference type="ChEBI" id="CHEBI:57586"/>
    </cofactor>
</comment>
<evidence type="ECO:0000256" key="11">
    <source>
        <dbReference type="ARBA" id="ARBA00023268"/>
    </source>
</evidence>
<evidence type="ECO:0000256" key="7">
    <source>
        <dbReference type="ARBA" id="ARBA00022840"/>
    </source>
</evidence>
<dbReference type="Gene3D" id="3.30.470.20">
    <property type="entry name" value="ATP-grasp fold, B domain"/>
    <property type="match status" value="1"/>
</dbReference>
<dbReference type="CDD" id="cd06850">
    <property type="entry name" value="biotinyl_domain"/>
    <property type="match status" value="1"/>
</dbReference>
<comment type="catalytic activity">
    <reaction evidence="12">
        <text>hydrogencarbonate + acetyl-CoA + ATP = malonyl-CoA + ADP + phosphate + H(+)</text>
        <dbReference type="Rhea" id="RHEA:11308"/>
        <dbReference type="ChEBI" id="CHEBI:15378"/>
        <dbReference type="ChEBI" id="CHEBI:17544"/>
        <dbReference type="ChEBI" id="CHEBI:30616"/>
        <dbReference type="ChEBI" id="CHEBI:43474"/>
        <dbReference type="ChEBI" id="CHEBI:57288"/>
        <dbReference type="ChEBI" id="CHEBI:57384"/>
        <dbReference type="ChEBI" id="CHEBI:456216"/>
        <dbReference type="EC" id="6.4.1.2"/>
    </reaction>
</comment>
<dbReference type="InterPro" id="IPR011761">
    <property type="entry name" value="ATP-grasp"/>
</dbReference>
<keyword evidence="11" id="KW-0511">Multifunctional enzyme</keyword>
<dbReference type="InterPro" id="IPR011053">
    <property type="entry name" value="Single_hybrid_motif"/>
</dbReference>
<evidence type="ECO:0000256" key="2">
    <source>
        <dbReference type="ARBA" id="ARBA00004956"/>
    </source>
</evidence>
<reference evidence="21 22" key="1">
    <citation type="submission" date="2024-01" db="EMBL/GenBank/DDBJ databases">
        <title>Complete genome of Cladobotryum mycophilum ATHUM6906.</title>
        <authorList>
            <person name="Christinaki A.C."/>
            <person name="Myridakis A.I."/>
            <person name="Kouvelis V.N."/>
        </authorList>
    </citation>
    <scope>NUCLEOTIDE SEQUENCE [LARGE SCALE GENOMIC DNA]</scope>
    <source>
        <strain evidence="21 22">ATHUM6906</strain>
    </source>
</reference>
<evidence type="ECO:0000313" key="21">
    <source>
        <dbReference type="EMBL" id="KAK5989679.1"/>
    </source>
</evidence>
<dbReference type="InterPro" id="IPR049076">
    <property type="entry name" value="ACCA"/>
</dbReference>
<evidence type="ECO:0000256" key="8">
    <source>
        <dbReference type="ARBA" id="ARBA00023098"/>
    </source>
</evidence>
<evidence type="ECO:0000259" key="20">
    <source>
        <dbReference type="PROSITE" id="PS50989"/>
    </source>
</evidence>
<evidence type="ECO:0000256" key="14">
    <source>
        <dbReference type="PROSITE-ProRule" id="PRU00409"/>
    </source>
</evidence>
<feature type="region of interest" description="Disordered" evidence="15">
    <location>
        <begin position="1148"/>
        <end position="1167"/>
    </location>
</feature>
<gene>
    <name evidence="21" type="ORF">PT974_07934</name>
</gene>